<dbReference type="Proteomes" id="UP000436088">
    <property type="component" value="Unassembled WGS sequence"/>
</dbReference>
<evidence type="ECO:0000259" key="2">
    <source>
        <dbReference type="Pfam" id="PF11961"/>
    </source>
</evidence>
<keyword evidence="3" id="KW-0675">Receptor</keyword>
<sequence length="278" mass="31548">MVLSLVADGGSFSSKSTLQILDLEAAKTMSRHVALYNSVSDDEFLNLRQGPMKSRGVAFLNSIDEGYLLGLACKEKLEDLGHAVAVVSRFSKKCNDEELNRFDIVYHFGHKKQKVDTFRSGEHRRSSGTCVSLQNLIVTAERCFHSTTSIGDEARENMFEMLPISLKQVLRRKLKGQWSKDSEESDGGQGLTHGWEEALEDIIGWLAPMAVDTLRWQQERELEQQELDVRQTVLLLQTLHFSDLEKTEVAIVEVLVGLSCIYRYENLRGRHVDGCRWL</sequence>
<dbReference type="PANTHER" id="PTHR31371:SF13">
    <property type="entry name" value="OS05G0457600 PROTEIN"/>
    <property type="match status" value="1"/>
</dbReference>
<evidence type="ECO:0000313" key="3">
    <source>
        <dbReference type="EMBL" id="KAE8713228.1"/>
    </source>
</evidence>
<dbReference type="PANTHER" id="PTHR31371">
    <property type="entry name" value="BNAC09G50660D PROTEIN"/>
    <property type="match status" value="1"/>
</dbReference>
<dbReference type="OrthoDB" id="673374at2759"/>
<dbReference type="GO" id="GO:0045927">
    <property type="term" value="P:positive regulation of growth"/>
    <property type="evidence" value="ECO:0007669"/>
    <property type="project" value="InterPro"/>
</dbReference>
<reference evidence="3" key="1">
    <citation type="submission" date="2019-09" db="EMBL/GenBank/DDBJ databases">
        <title>Draft genome information of white flower Hibiscus syriacus.</title>
        <authorList>
            <person name="Kim Y.-M."/>
        </authorList>
    </citation>
    <scope>NUCLEOTIDE SEQUENCE [LARGE SCALE GENOMIC DNA]</scope>
    <source>
        <strain evidence="3">YM2019G1</strain>
    </source>
</reference>
<feature type="domain" description="DUF3475" evidence="2">
    <location>
        <begin position="20"/>
        <end position="76"/>
    </location>
</feature>
<protein>
    <submittedName>
        <fullName evidence="3">EF-TU receptor</fullName>
    </submittedName>
</protein>
<keyword evidence="4" id="KW-1185">Reference proteome</keyword>
<name>A0A6A3BCA1_HIBSY</name>
<comment type="caution">
    <text evidence="3">The sequence shown here is derived from an EMBL/GenBank/DDBJ whole genome shotgun (WGS) entry which is preliminary data.</text>
</comment>
<feature type="domain" description="DUF668" evidence="1">
    <location>
        <begin position="135"/>
        <end position="215"/>
    </location>
</feature>
<dbReference type="Pfam" id="PF05003">
    <property type="entry name" value="DUF668"/>
    <property type="match status" value="1"/>
</dbReference>
<dbReference type="EMBL" id="VEPZ02000879">
    <property type="protein sequence ID" value="KAE8713228.1"/>
    <property type="molecule type" value="Genomic_DNA"/>
</dbReference>
<dbReference type="AlphaFoldDB" id="A0A6A3BCA1"/>
<accession>A0A6A3BCA1</accession>
<organism evidence="3 4">
    <name type="scientific">Hibiscus syriacus</name>
    <name type="common">Rose of Sharon</name>
    <dbReference type="NCBI Taxonomy" id="106335"/>
    <lineage>
        <taxon>Eukaryota</taxon>
        <taxon>Viridiplantae</taxon>
        <taxon>Streptophyta</taxon>
        <taxon>Embryophyta</taxon>
        <taxon>Tracheophyta</taxon>
        <taxon>Spermatophyta</taxon>
        <taxon>Magnoliopsida</taxon>
        <taxon>eudicotyledons</taxon>
        <taxon>Gunneridae</taxon>
        <taxon>Pentapetalae</taxon>
        <taxon>rosids</taxon>
        <taxon>malvids</taxon>
        <taxon>Malvales</taxon>
        <taxon>Malvaceae</taxon>
        <taxon>Malvoideae</taxon>
        <taxon>Hibiscus</taxon>
    </lineage>
</organism>
<dbReference type="InterPro" id="IPR021864">
    <property type="entry name" value="DUF3475"/>
</dbReference>
<evidence type="ECO:0000259" key="1">
    <source>
        <dbReference type="Pfam" id="PF05003"/>
    </source>
</evidence>
<evidence type="ECO:0000313" key="4">
    <source>
        <dbReference type="Proteomes" id="UP000436088"/>
    </source>
</evidence>
<dbReference type="InterPro" id="IPR007700">
    <property type="entry name" value="DUF668"/>
</dbReference>
<proteinExistence type="predicted"/>
<gene>
    <name evidence="3" type="ORF">F3Y22_tig00110213pilonHSYRG00147</name>
</gene>
<dbReference type="Pfam" id="PF11961">
    <property type="entry name" value="DUF3475"/>
    <property type="match status" value="1"/>
</dbReference>